<keyword evidence="6" id="KW-0598">Phosphotransferase system</keyword>
<dbReference type="PROSITE" id="PS51372">
    <property type="entry name" value="PRD_2"/>
    <property type="match status" value="1"/>
</dbReference>
<gene>
    <name evidence="15" type="ORF">B6D06_01650</name>
</gene>
<evidence type="ECO:0000259" key="14">
    <source>
        <dbReference type="PROSITE" id="PS51372"/>
    </source>
</evidence>
<evidence type="ECO:0000256" key="3">
    <source>
        <dbReference type="ARBA" id="ARBA00022490"/>
    </source>
</evidence>
<dbReference type="Proteomes" id="UP000194968">
    <property type="component" value="Unassembled WGS sequence"/>
</dbReference>
<dbReference type="GO" id="GO:0009401">
    <property type="term" value="P:phosphoenolpyruvate-dependent sugar phosphotransferase system"/>
    <property type="evidence" value="ECO:0007669"/>
    <property type="project" value="UniProtKB-KW"/>
</dbReference>
<feature type="domain" description="PTS EIIB type-2" evidence="13">
    <location>
        <begin position="401"/>
        <end position="492"/>
    </location>
</feature>
<dbReference type="OrthoDB" id="369398at2"/>
<organism evidence="15 16">
    <name type="scientific">Gilliamella apis</name>
    <dbReference type="NCBI Taxonomy" id="1970738"/>
    <lineage>
        <taxon>Bacteria</taxon>
        <taxon>Pseudomonadati</taxon>
        <taxon>Pseudomonadota</taxon>
        <taxon>Gammaproteobacteria</taxon>
        <taxon>Orbales</taxon>
        <taxon>Orbaceae</taxon>
        <taxon>Gilliamella</taxon>
    </lineage>
</organism>
<dbReference type="AlphaFoldDB" id="A0A242NWV8"/>
<dbReference type="GO" id="GO:0016301">
    <property type="term" value="F:kinase activity"/>
    <property type="evidence" value="ECO:0007669"/>
    <property type="project" value="UniProtKB-KW"/>
</dbReference>
<evidence type="ECO:0000313" key="15">
    <source>
        <dbReference type="EMBL" id="OTQ52770.1"/>
    </source>
</evidence>
<dbReference type="EMBL" id="NASK01000069">
    <property type="protein sequence ID" value="OTQ52770.1"/>
    <property type="molecule type" value="Genomic_DNA"/>
</dbReference>
<dbReference type="PANTHER" id="PTHR36203">
    <property type="entry name" value="ASCORBATE-SPECIFIC PTS SYSTEM EIIA COMPONENT"/>
    <property type="match status" value="1"/>
</dbReference>
<evidence type="ECO:0000256" key="1">
    <source>
        <dbReference type="ARBA" id="ARBA00004496"/>
    </source>
</evidence>
<keyword evidence="4" id="KW-0597">Phosphoprotein</keyword>
<evidence type="ECO:0000256" key="6">
    <source>
        <dbReference type="ARBA" id="ARBA00022683"/>
    </source>
</evidence>
<evidence type="ECO:0000256" key="2">
    <source>
        <dbReference type="ARBA" id="ARBA00022448"/>
    </source>
</evidence>
<evidence type="ECO:0000256" key="5">
    <source>
        <dbReference type="ARBA" id="ARBA00022679"/>
    </source>
</evidence>
<dbReference type="Gene3D" id="3.40.930.10">
    <property type="entry name" value="Mannitol-specific EII, Chain A"/>
    <property type="match status" value="1"/>
</dbReference>
<dbReference type="Pfam" id="PF00359">
    <property type="entry name" value="PTS_EIIA_2"/>
    <property type="match status" value="1"/>
</dbReference>
<evidence type="ECO:0000256" key="10">
    <source>
        <dbReference type="ARBA" id="ARBA00041175"/>
    </source>
</evidence>
<dbReference type="GO" id="GO:0005737">
    <property type="term" value="C:cytoplasm"/>
    <property type="evidence" value="ECO:0007669"/>
    <property type="project" value="UniProtKB-SubCell"/>
</dbReference>
<dbReference type="InterPro" id="IPR051351">
    <property type="entry name" value="Ascorbate-PTS_EIIA_comp"/>
</dbReference>
<dbReference type="InterPro" id="IPR036634">
    <property type="entry name" value="PRD_sf"/>
</dbReference>
<feature type="domain" description="PRD" evidence="14">
    <location>
        <begin position="289"/>
        <end position="396"/>
    </location>
</feature>
<evidence type="ECO:0000256" key="11">
    <source>
        <dbReference type="ARBA" id="ARBA00042072"/>
    </source>
</evidence>
<evidence type="ECO:0000259" key="12">
    <source>
        <dbReference type="PROSITE" id="PS51094"/>
    </source>
</evidence>
<reference evidence="15 16" key="1">
    <citation type="submission" date="2017-03" db="EMBL/GenBank/DDBJ databases">
        <title>Comparative genomics of honeybee gut symbionts reveal geographically distinct and subgroup specific antibiotic resistance.</title>
        <authorList>
            <person name="Ludvigsen J."/>
            <person name="Porcellato D."/>
            <person name="Labee-Lund T.M."/>
            <person name="Amdam G.V."/>
            <person name="Rudi K."/>
        </authorList>
    </citation>
    <scope>NUCLEOTIDE SEQUENCE [LARGE SCALE GENOMIC DNA]</scope>
    <source>
        <strain evidence="15 16">A-4-12</strain>
    </source>
</reference>
<dbReference type="Pfam" id="PF00874">
    <property type="entry name" value="PRD"/>
    <property type="match status" value="1"/>
</dbReference>
<evidence type="ECO:0000256" key="8">
    <source>
        <dbReference type="ARBA" id="ARBA00023159"/>
    </source>
</evidence>
<name>A0A242NWV8_9GAMM</name>
<dbReference type="SUPFAM" id="SSF55804">
    <property type="entry name" value="Phoshotransferase/anion transport protein"/>
    <property type="match status" value="1"/>
</dbReference>
<comment type="subcellular location">
    <subcellularLocation>
        <location evidence="1">Cytoplasm</location>
    </subcellularLocation>
</comment>
<feature type="domain" description="PTS EIIA type-2" evidence="12">
    <location>
        <begin position="542"/>
        <end position="684"/>
    </location>
</feature>
<dbReference type="Gene3D" id="1.10.10.10">
    <property type="entry name" value="Winged helix-like DNA-binding domain superfamily/Winged helix DNA-binding domain"/>
    <property type="match status" value="1"/>
</dbReference>
<accession>A0A242NWV8</accession>
<evidence type="ECO:0000259" key="13">
    <source>
        <dbReference type="PROSITE" id="PS51099"/>
    </source>
</evidence>
<proteinExistence type="predicted"/>
<keyword evidence="3" id="KW-0963">Cytoplasm</keyword>
<dbReference type="Gene3D" id="1.10.1790.10">
    <property type="entry name" value="PRD domain"/>
    <property type="match status" value="1"/>
</dbReference>
<sequence length="686" mass="79838">MIDLNSKKIILTLIEKSCEQTYLLNLLNITKRQLDYSILKINKYLSSNEQSVVVQNTSYYSLPDRSKAFLIKNLINGKIGKNYIFSTEERQKYIFLMLLYHVNTYLSSLHFLSALNISKTTLNNDIKQLELLLSSEDILITYTREKGYSLVGDELSIRNFFLRNLLKDLSNNLDDTFLYDLFLNQEKVDYLDIKNDINEIMLKNEILLGEKRKKEFIYTVIFLLPRMTKKLEYIPVISMPNKIIIKLKEYHISSELLKLYKIDDNSYEVQYLTSLLLGNSVGNRDIKTVDQELILNIVQIILSRFEQLLGIKFDNNDDISKKLYSHFRPAYYRILFRLPIINPILDKVKEEFNKLFLIVKETLKVIYPIINNDIPDDEISFLTIYFAAILDENKISTNQQIVAVIICQNGIGSSSIVYNRLKFLFPDFLFLGPMETAEALELTNFFDIIFSTVNNLVFYNQNKPFFIVSPIMSDEEEYLLLERVYSQINSYLTYPKITDLLDIFKKYGTISNENGIKKELYQYFYKTDKNTTIENQSLGIRHLIQEDLIQINVSANDWQSALFTAALPLLQKNYINRSYIEKIIENVNSNRTSFLISKNVSLAHAKPEDGVNSLSLSITVLKKPMLFKNDKIPTQYIFTLAAVNKTSHINAMSELVALLEMPDFYEILNTATQAKEILTFIKSRFP</sequence>
<dbReference type="PROSITE" id="PS51099">
    <property type="entry name" value="PTS_EIIB_TYPE_2"/>
    <property type="match status" value="1"/>
</dbReference>
<dbReference type="InterPro" id="IPR007737">
    <property type="entry name" value="Mga_HTH"/>
</dbReference>
<dbReference type="PROSITE" id="PS51094">
    <property type="entry name" value="PTS_EIIA_TYPE_2"/>
    <property type="match status" value="1"/>
</dbReference>
<dbReference type="RefSeq" id="WP_086319988.1">
    <property type="nucleotide sequence ID" value="NZ_NASD01000025.1"/>
</dbReference>
<evidence type="ECO:0000256" key="7">
    <source>
        <dbReference type="ARBA" id="ARBA00022777"/>
    </source>
</evidence>
<dbReference type="InterPro" id="IPR011608">
    <property type="entry name" value="PRD"/>
</dbReference>
<dbReference type="GO" id="GO:0006355">
    <property type="term" value="P:regulation of DNA-templated transcription"/>
    <property type="evidence" value="ECO:0007669"/>
    <property type="project" value="InterPro"/>
</dbReference>
<dbReference type="PANTHER" id="PTHR36203:SF1">
    <property type="entry name" value="ASCORBATE-SPECIFIC PTS SYSTEM EIIA COMPONENT"/>
    <property type="match status" value="1"/>
</dbReference>
<dbReference type="SUPFAM" id="SSF63520">
    <property type="entry name" value="PTS-regulatory domain, PRD"/>
    <property type="match status" value="1"/>
</dbReference>
<comment type="caution">
    <text evidence="15">The sequence shown here is derived from an EMBL/GenBank/DDBJ whole genome shotgun (WGS) entry which is preliminary data.</text>
</comment>
<evidence type="ECO:0000256" key="9">
    <source>
        <dbReference type="ARBA" id="ARBA00037387"/>
    </source>
</evidence>
<protein>
    <recommendedName>
        <fullName evidence="10">Ascorbate-specific PTS system EIIA component</fullName>
    </recommendedName>
    <alternativeName>
        <fullName evidence="11">Ascorbate-specific phosphotransferase enzyme IIA component</fullName>
    </alternativeName>
</protein>
<keyword evidence="7" id="KW-0418">Kinase</keyword>
<dbReference type="InterPro" id="IPR016152">
    <property type="entry name" value="PTrfase/Anion_transptr"/>
</dbReference>
<evidence type="ECO:0000256" key="4">
    <source>
        <dbReference type="ARBA" id="ARBA00022553"/>
    </source>
</evidence>
<dbReference type="InterPro" id="IPR013011">
    <property type="entry name" value="PTS_EIIB_2"/>
</dbReference>
<keyword evidence="8" id="KW-0010">Activator</keyword>
<dbReference type="InterPro" id="IPR002178">
    <property type="entry name" value="PTS_EIIA_type-2_dom"/>
</dbReference>
<dbReference type="GO" id="GO:0008982">
    <property type="term" value="F:protein-N(PI)-phosphohistidine-sugar phosphotransferase activity"/>
    <property type="evidence" value="ECO:0007669"/>
    <property type="project" value="InterPro"/>
</dbReference>
<comment type="function">
    <text evidence="9">The phosphoenolpyruvate-dependent sugar phosphotransferase system (sugar PTS), a major carbohydrate active transport system, catalyzes the phosphorylation of incoming sugar substrates concomitantly with their translocation across the cell membrane. The enzyme II UlaABC PTS system is involved in ascorbate transport.</text>
</comment>
<dbReference type="CDD" id="cd05568">
    <property type="entry name" value="PTS_IIB_bgl_like"/>
    <property type="match status" value="1"/>
</dbReference>
<evidence type="ECO:0000313" key="16">
    <source>
        <dbReference type="Proteomes" id="UP000194968"/>
    </source>
</evidence>
<keyword evidence="5" id="KW-0808">Transferase</keyword>
<dbReference type="Pfam" id="PF05043">
    <property type="entry name" value="Mga"/>
    <property type="match status" value="1"/>
</dbReference>
<keyword evidence="2" id="KW-0813">Transport</keyword>
<dbReference type="InterPro" id="IPR036388">
    <property type="entry name" value="WH-like_DNA-bd_sf"/>
</dbReference>